<organism evidence="1 2">
    <name type="scientific">Caldisalinibacter kiritimatiensis</name>
    <dbReference type="NCBI Taxonomy" id="1304284"/>
    <lineage>
        <taxon>Bacteria</taxon>
        <taxon>Bacillati</taxon>
        <taxon>Bacillota</taxon>
        <taxon>Tissierellia</taxon>
        <taxon>Tissierellales</taxon>
        <taxon>Thermohalobacteraceae</taxon>
        <taxon>Caldisalinibacter</taxon>
    </lineage>
</organism>
<proteinExistence type="predicted"/>
<evidence type="ECO:0000313" key="1">
    <source>
        <dbReference type="EMBL" id="EOC99636.1"/>
    </source>
</evidence>
<name>R1ASJ7_9FIRM</name>
<dbReference type="AlphaFoldDB" id="R1ASJ7"/>
<keyword evidence="2" id="KW-1185">Reference proteome</keyword>
<dbReference type="EMBL" id="ARZA01000259">
    <property type="protein sequence ID" value="EOC99636.1"/>
    <property type="molecule type" value="Genomic_DNA"/>
</dbReference>
<comment type="caution">
    <text evidence="1">The sequence shown here is derived from an EMBL/GenBank/DDBJ whole genome shotgun (WGS) entry which is preliminary data.</text>
</comment>
<dbReference type="Proteomes" id="UP000013378">
    <property type="component" value="Unassembled WGS sequence"/>
</dbReference>
<gene>
    <name evidence="1" type="ORF">L21TH_2346</name>
</gene>
<sequence>MNFPIAALNIITIPTTAKIGLISGINIASLKPPHYIIKKTCK</sequence>
<evidence type="ECO:0000313" key="2">
    <source>
        <dbReference type="Proteomes" id="UP000013378"/>
    </source>
</evidence>
<accession>R1ASJ7</accession>
<reference evidence="1 2" key="1">
    <citation type="journal article" date="2015" name="Geomicrobiol. J.">
        <title>Caldisalinibacter kiritimatiensis gen. nov., sp. nov., a moderately thermohalophilic thiosulfate-reducing bacterium from a hypersaline microbial mat.</title>
        <authorList>
            <person name="Ben Hania W."/>
            <person name="Joseph M."/>
            <person name="Fiebig A."/>
            <person name="Bunk B."/>
            <person name="Klenk H.-P."/>
            <person name="Fardeau M.-L."/>
            <person name="Spring S."/>
        </authorList>
    </citation>
    <scope>NUCLEOTIDE SEQUENCE [LARGE SCALE GENOMIC DNA]</scope>
    <source>
        <strain evidence="1 2">L21-TH-D2</strain>
    </source>
</reference>
<protein>
    <submittedName>
        <fullName evidence="1">Uncharacterized protein</fullName>
    </submittedName>
</protein>